<feature type="binding site" evidence="2">
    <location>
        <position position="146"/>
    </location>
    <ligand>
        <name>substrate</name>
    </ligand>
</feature>
<evidence type="ECO:0000256" key="3">
    <source>
        <dbReference type="SAM" id="MobiDB-lite"/>
    </source>
</evidence>
<dbReference type="Gene3D" id="3.40.50.1240">
    <property type="entry name" value="Phosphoglycerate mutase-like"/>
    <property type="match status" value="1"/>
</dbReference>
<dbReference type="InterPro" id="IPR029033">
    <property type="entry name" value="His_PPase_superfam"/>
</dbReference>
<dbReference type="InterPro" id="IPR001345">
    <property type="entry name" value="PG/BPGM_mutase_AS"/>
</dbReference>
<comment type="similarity">
    <text evidence="1">Belongs to the phosphoglycerate mutase family.</text>
</comment>
<dbReference type="PROSITE" id="PS00175">
    <property type="entry name" value="PG_MUTASE"/>
    <property type="match status" value="1"/>
</dbReference>
<dbReference type="PANTHER" id="PTHR48100">
    <property type="entry name" value="BROAD-SPECIFICITY PHOSPHATASE YOR283W-RELATED"/>
    <property type="match status" value="1"/>
</dbReference>
<dbReference type="InterPro" id="IPR050275">
    <property type="entry name" value="PGM_Phosphatase"/>
</dbReference>
<dbReference type="CDD" id="cd07067">
    <property type="entry name" value="HP_PGM_like"/>
    <property type="match status" value="1"/>
</dbReference>
<dbReference type="Proteomes" id="UP001054857">
    <property type="component" value="Unassembled WGS sequence"/>
</dbReference>
<sequence>MRHRLTAGSSLAMPSSSLRKCAHRCITLKVARHTYRRLGPMTPLRCLQAPTAVLTSTSTSLWSGSDEFTHINDRLDAPPLPLPALSEPVRVVIVRHGQSTWNAEGRIQGSTNYSELTEKGICQAEKAREMLASMAFNYVFHSPLKRAQQTADIILQGRIPVANSGSTGATGATLSESTNASSHAGSEGLPHFQPPPPQLVTLPSLREIDLYSFQGLLKHEGKHLYGQQYARWQREPHAFEIDGHAPVRELWYRASLAWHSMLEPHTPSSPSSSAASSSSSFSSSPSSSSSSAASPAPRQLLVVAHNAVNQALLATALGLPPPYFRRLAQNNAALSVLDFSPAPDGGSLPEVTLACLNQSPDNPFKNPDKVVAHVVLVTPPPGRAAGGAAAGAPDTSPEECDAAVGDAEEKTEEAAAGGGLRSLAAVLSKLKFTHVLVAPSFSNHTLEQLLPGQPPPTLPQQGHKEPQQGQGAEQEQGQQHQQQEHHAVTVALLDAAEAASPLACWQHALKAVTAPVTDTTVAAKTGTRAAGAGPAEAPSNACRGTTALPPHSNSSSYTTPGAATCSHAAGESYGNVLLILDERAHVGTLWAALGGMHAGAQEAAEAAAVLPPRVRVSPGGLSVLEFSGDPRVTPATVRCINNTAHLKGAA</sequence>
<proteinExistence type="inferred from homology"/>
<keyword evidence="5" id="KW-1185">Reference proteome</keyword>
<dbReference type="InterPro" id="IPR013078">
    <property type="entry name" value="His_Pase_superF_clade-1"/>
</dbReference>
<dbReference type="EMBL" id="BMAR01000017">
    <property type="protein sequence ID" value="GFR47128.1"/>
    <property type="molecule type" value="Genomic_DNA"/>
</dbReference>
<feature type="region of interest" description="Disordered" evidence="3">
    <location>
        <begin position="263"/>
        <end position="293"/>
    </location>
</feature>
<dbReference type="AlphaFoldDB" id="A0AAD3DSM0"/>
<evidence type="ECO:0000256" key="2">
    <source>
        <dbReference type="PIRSR" id="PIRSR613078-2"/>
    </source>
</evidence>
<feature type="compositionally biased region" description="Low complexity" evidence="3">
    <location>
        <begin position="268"/>
        <end position="293"/>
    </location>
</feature>
<reference evidence="4 5" key="1">
    <citation type="journal article" date="2021" name="Sci. Rep.">
        <title>Genome sequencing of the multicellular alga Astrephomene provides insights into convergent evolution of germ-soma differentiation.</title>
        <authorList>
            <person name="Yamashita S."/>
            <person name="Yamamoto K."/>
            <person name="Matsuzaki R."/>
            <person name="Suzuki S."/>
            <person name="Yamaguchi H."/>
            <person name="Hirooka S."/>
            <person name="Minakuchi Y."/>
            <person name="Miyagishima S."/>
            <person name="Kawachi M."/>
            <person name="Toyoda A."/>
            <person name="Nozaki H."/>
        </authorList>
    </citation>
    <scope>NUCLEOTIDE SEQUENCE [LARGE SCALE GENOMIC DNA]</scope>
    <source>
        <strain evidence="4 5">NIES-4017</strain>
    </source>
</reference>
<feature type="compositionally biased region" description="Polar residues" evidence="3">
    <location>
        <begin position="165"/>
        <end position="184"/>
    </location>
</feature>
<evidence type="ECO:0008006" key="6">
    <source>
        <dbReference type="Google" id="ProtNLM"/>
    </source>
</evidence>
<accession>A0AAD3DSM0</accession>
<feature type="region of interest" description="Disordered" evidence="3">
    <location>
        <begin position="383"/>
        <end position="417"/>
    </location>
</feature>
<comment type="caution">
    <text evidence="4">The sequence shown here is derived from an EMBL/GenBank/DDBJ whole genome shotgun (WGS) entry which is preliminary data.</text>
</comment>
<protein>
    <recommendedName>
        <fullName evidence="6">Phosphoglycerate mutase</fullName>
    </recommendedName>
</protein>
<organism evidence="4 5">
    <name type="scientific">Astrephomene gubernaculifera</name>
    <dbReference type="NCBI Taxonomy" id="47775"/>
    <lineage>
        <taxon>Eukaryota</taxon>
        <taxon>Viridiplantae</taxon>
        <taxon>Chlorophyta</taxon>
        <taxon>core chlorophytes</taxon>
        <taxon>Chlorophyceae</taxon>
        <taxon>CS clade</taxon>
        <taxon>Chlamydomonadales</taxon>
        <taxon>Astrephomenaceae</taxon>
        <taxon>Astrephomene</taxon>
    </lineage>
</organism>
<dbReference type="SUPFAM" id="SSF53254">
    <property type="entry name" value="Phosphoglycerate mutase-like"/>
    <property type="match status" value="1"/>
</dbReference>
<dbReference type="SMART" id="SM00855">
    <property type="entry name" value="PGAM"/>
    <property type="match status" value="1"/>
</dbReference>
<gene>
    <name evidence="4" type="ORF">Agub_g8815</name>
</gene>
<evidence type="ECO:0000313" key="5">
    <source>
        <dbReference type="Proteomes" id="UP001054857"/>
    </source>
</evidence>
<dbReference type="GO" id="GO:0016791">
    <property type="term" value="F:phosphatase activity"/>
    <property type="evidence" value="ECO:0007669"/>
    <property type="project" value="TreeGrafter"/>
</dbReference>
<feature type="compositionally biased region" description="Low complexity" evidence="3">
    <location>
        <begin position="467"/>
        <end position="481"/>
    </location>
</feature>
<dbReference type="Pfam" id="PF00300">
    <property type="entry name" value="His_Phos_1"/>
    <property type="match status" value="2"/>
</dbReference>
<evidence type="ECO:0000313" key="4">
    <source>
        <dbReference type="EMBL" id="GFR47128.1"/>
    </source>
</evidence>
<feature type="region of interest" description="Disordered" evidence="3">
    <location>
        <begin position="165"/>
        <end position="198"/>
    </location>
</feature>
<feature type="compositionally biased region" description="Low complexity" evidence="3">
    <location>
        <begin position="527"/>
        <end position="537"/>
    </location>
</feature>
<feature type="region of interest" description="Disordered" evidence="3">
    <location>
        <begin position="446"/>
        <end position="485"/>
    </location>
</feature>
<feature type="region of interest" description="Disordered" evidence="3">
    <location>
        <begin position="527"/>
        <end position="561"/>
    </location>
</feature>
<dbReference type="PANTHER" id="PTHR48100:SF10">
    <property type="entry name" value="2-CARBOXY-D-ARABINITOL-1-PHOSPHATASE-RELATED"/>
    <property type="match status" value="1"/>
</dbReference>
<evidence type="ECO:0000256" key="1">
    <source>
        <dbReference type="ARBA" id="ARBA00038362"/>
    </source>
</evidence>
<feature type="binding site" evidence="2">
    <location>
        <begin position="95"/>
        <end position="102"/>
    </location>
    <ligand>
        <name>substrate</name>
    </ligand>
</feature>
<name>A0AAD3DSM0_9CHLO</name>
<feature type="compositionally biased region" description="Polar residues" evidence="3">
    <location>
        <begin position="551"/>
        <end position="561"/>
    </location>
</feature>